<evidence type="ECO:0000256" key="5">
    <source>
        <dbReference type="ARBA" id="ARBA00033067"/>
    </source>
</evidence>
<dbReference type="Gene3D" id="3.90.25.10">
    <property type="entry name" value="UDP-galactose 4-epimerase, domain 1"/>
    <property type="match status" value="1"/>
</dbReference>
<evidence type="ECO:0000313" key="8">
    <source>
        <dbReference type="EMBL" id="GEO35805.1"/>
    </source>
</evidence>
<dbReference type="Gene3D" id="3.40.50.720">
    <property type="entry name" value="NAD(P)-binding Rossmann-like Domain"/>
    <property type="match status" value="1"/>
</dbReference>
<keyword evidence="9" id="KW-1185">Reference proteome</keyword>
<comment type="pathway">
    <text evidence="1">Carbohydrate metabolism; galactose metabolism.</text>
</comment>
<dbReference type="SUPFAM" id="SSF51735">
    <property type="entry name" value="NAD(P)-binding Rossmann-fold domains"/>
    <property type="match status" value="1"/>
</dbReference>
<dbReference type="Pfam" id="PF01370">
    <property type="entry name" value="Epimerase"/>
    <property type="match status" value="1"/>
</dbReference>
<dbReference type="InterPro" id="IPR001509">
    <property type="entry name" value="Epimerase_deHydtase"/>
</dbReference>
<evidence type="ECO:0000256" key="4">
    <source>
        <dbReference type="ARBA" id="ARBA00031367"/>
    </source>
</evidence>
<feature type="domain" description="NAD-dependent epimerase/dehydratase" evidence="7">
    <location>
        <begin position="40"/>
        <end position="269"/>
    </location>
</feature>
<evidence type="ECO:0000256" key="1">
    <source>
        <dbReference type="ARBA" id="ARBA00004947"/>
    </source>
</evidence>
<name>A0A512DH59_9CELL</name>
<reference evidence="8 9" key="1">
    <citation type="submission" date="2019-07" db="EMBL/GenBank/DDBJ databases">
        <title>Whole genome shotgun sequence of Cellulomonas aerilata NBRC 106308.</title>
        <authorList>
            <person name="Hosoyama A."/>
            <person name="Uohara A."/>
            <person name="Ohji S."/>
            <person name="Ichikawa N."/>
        </authorList>
    </citation>
    <scope>NUCLEOTIDE SEQUENCE [LARGE SCALE GENOMIC DNA]</scope>
    <source>
        <strain evidence="8 9">NBRC 106308</strain>
    </source>
</reference>
<dbReference type="InterPro" id="IPR036291">
    <property type="entry name" value="NAD(P)-bd_dom_sf"/>
</dbReference>
<evidence type="ECO:0000256" key="2">
    <source>
        <dbReference type="ARBA" id="ARBA00007637"/>
    </source>
</evidence>
<dbReference type="PANTHER" id="PTHR43725">
    <property type="entry name" value="UDP-GLUCOSE 4-EPIMERASE"/>
    <property type="match status" value="1"/>
</dbReference>
<proteinExistence type="inferred from homology"/>
<comment type="similarity">
    <text evidence="2">Belongs to the NAD(P)-dependent epimerase/dehydratase family.</text>
</comment>
<gene>
    <name evidence="8" type="ORF">CAE01nite_35300</name>
</gene>
<accession>A0A512DH59</accession>
<feature type="region of interest" description="Disordered" evidence="6">
    <location>
        <begin position="1"/>
        <end position="33"/>
    </location>
</feature>
<sequence>MRSGSTGGVVQALRPGQPVDRLPHPRGESSARIGRGSRAVVLGGTGFVGSAVARRLLADGFDVTVAARRAPRDPGRLAGARVLTLDASDPTVHDELLEGASAVVYAVGCLFPQESNASPLADIQDSLTPLIHLLEALRRRPSVSLVFLSSGGTVYGNPRTLPVTEDHPTDPTTSYGILKLAAEKYIGMYRELYGIDARVLRVANAYGPLQPVGRGQGVVGVFLEQLLQGAPVTVFGAGRSVRDYVHVDDVARAVSVSLTAAGPATLNVGTGVGTSLLQIVQLLEQITGRGITVRHEPARGFDVESIVLDVSAYRALAGHDPVGLHAGLAATYASAVEVADLRRRGVPAAVPGGAPADASVAAAGRSR</sequence>
<comment type="caution">
    <text evidence="8">The sequence shown here is derived from an EMBL/GenBank/DDBJ whole genome shotgun (WGS) entry which is preliminary data.</text>
</comment>
<dbReference type="AlphaFoldDB" id="A0A512DH59"/>
<evidence type="ECO:0000256" key="6">
    <source>
        <dbReference type="SAM" id="MobiDB-lite"/>
    </source>
</evidence>
<evidence type="ECO:0000313" key="9">
    <source>
        <dbReference type="Proteomes" id="UP000321181"/>
    </source>
</evidence>
<protein>
    <recommendedName>
        <fullName evidence="3">UDP-glucose 4-epimerase</fullName>
    </recommendedName>
    <alternativeName>
        <fullName evidence="5">Galactowaldenase</fullName>
    </alternativeName>
    <alternativeName>
        <fullName evidence="4">UDP-galactose 4-epimerase</fullName>
    </alternativeName>
</protein>
<evidence type="ECO:0000256" key="3">
    <source>
        <dbReference type="ARBA" id="ARBA00018569"/>
    </source>
</evidence>
<dbReference type="Proteomes" id="UP000321181">
    <property type="component" value="Unassembled WGS sequence"/>
</dbReference>
<dbReference type="EMBL" id="BJYY01000023">
    <property type="protein sequence ID" value="GEO35805.1"/>
    <property type="molecule type" value="Genomic_DNA"/>
</dbReference>
<evidence type="ECO:0000259" key="7">
    <source>
        <dbReference type="Pfam" id="PF01370"/>
    </source>
</evidence>
<organism evidence="8 9">
    <name type="scientific">Cellulomonas aerilata</name>
    <dbReference type="NCBI Taxonomy" id="515326"/>
    <lineage>
        <taxon>Bacteria</taxon>
        <taxon>Bacillati</taxon>
        <taxon>Actinomycetota</taxon>
        <taxon>Actinomycetes</taxon>
        <taxon>Micrococcales</taxon>
        <taxon>Cellulomonadaceae</taxon>
        <taxon>Cellulomonas</taxon>
    </lineage>
</organism>
<dbReference type="RefSeq" id="WP_186816649.1">
    <property type="nucleotide sequence ID" value="NZ_BAAARM010000003.1"/>
</dbReference>